<dbReference type="PROSITE" id="PS50112">
    <property type="entry name" value="PAS"/>
    <property type="match status" value="1"/>
</dbReference>
<dbReference type="SUPFAM" id="SSF52540">
    <property type="entry name" value="P-loop containing nucleoside triphosphate hydrolases"/>
    <property type="match status" value="1"/>
</dbReference>
<reference evidence="11 12" key="1">
    <citation type="submission" date="2016-11" db="EMBL/GenBank/DDBJ databases">
        <title>Comparative genomics of Acidibacillus ferroxidans species.</title>
        <authorList>
            <person name="Oliveira G."/>
            <person name="Nunes G."/>
            <person name="Oliveira R."/>
            <person name="Araujo F."/>
            <person name="Salim A."/>
            <person name="Scholte L."/>
            <person name="Morais D."/>
            <person name="Nancucheo I."/>
            <person name="Johnson D.B."/>
            <person name="Grail B."/>
            <person name="Bittencourt J."/>
            <person name="Valadares R."/>
        </authorList>
    </citation>
    <scope>NUCLEOTIDE SEQUENCE [LARGE SCALE GENOMIC DNA]</scope>
    <source>
        <strain evidence="11 12">Y002</strain>
    </source>
</reference>
<evidence type="ECO:0000259" key="8">
    <source>
        <dbReference type="PROSITE" id="PS50045"/>
    </source>
</evidence>
<dbReference type="InterPro" id="IPR025944">
    <property type="entry name" value="Sigma_54_int_dom_CS"/>
</dbReference>
<comment type="caution">
    <text evidence="11">The sequence shown here is derived from an EMBL/GenBank/DDBJ whole genome shotgun (WGS) entry which is preliminary data.</text>
</comment>
<dbReference type="FunFam" id="3.40.50.300:FF:000006">
    <property type="entry name" value="DNA-binding transcriptional regulator NtrC"/>
    <property type="match status" value="1"/>
</dbReference>
<name>A0A2U3D617_SULT2</name>
<dbReference type="InterPro" id="IPR013767">
    <property type="entry name" value="PAS_fold"/>
</dbReference>
<evidence type="ECO:0000259" key="10">
    <source>
        <dbReference type="PROSITE" id="PS50113"/>
    </source>
</evidence>
<dbReference type="CDD" id="cd00130">
    <property type="entry name" value="PAS"/>
    <property type="match status" value="1"/>
</dbReference>
<keyword evidence="3" id="KW-0067">ATP-binding</keyword>
<dbReference type="PROSITE" id="PS00688">
    <property type="entry name" value="SIGMA54_INTERACT_3"/>
    <property type="match status" value="1"/>
</dbReference>
<dbReference type="InterPro" id="IPR027417">
    <property type="entry name" value="P-loop_NTPase"/>
</dbReference>
<dbReference type="Pfam" id="PF18024">
    <property type="entry name" value="HTH_50"/>
    <property type="match status" value="1"/>
</dbReference>
<dbReference type="Gene3D" id="1.10.8.60">
    <property type="match status" value="1"/>
</dbReference>
<dbReference type="SUPFAM" id="SSF46689">
    <property type="entry name" value="Homeodomain-like"/>
    <property type="match status" value="1"/>
</dbReference>
<evidence type="ECO:0000256" key="5">
    <source>
        <dbReference type="ARBA" id="ARBA00023125"/>
    </source>
</evidence>
<dbReference type="InterPro" id="IPR003593">
    <property type="entry name" value="AAA+_ATPase"/>
</dbReference>
<dbReference type="Pfam" id="PF00989">
    <property type="entry name" value="PAS"/>
    <property type="match status" value="1"/>
</dbReference>
<dbReference type="InterPro" id="IPR058031">
    <property type="entry name" value="AAA_lid_NorR"/>
</dbReference>
<evidence type="ECO:0000313" key="11">
    <source>
        <dbReference type="EMBL" id="PWI56714.1"/>
    </source>
</evidence>
<dbReference type="PROSITE" id="PS50113">
    <property type="entry name" value="PAC"/>
    <property type="match status" value="1"/>
</dbReference>
<dbReference type="InterPro" id="IPR000700">
    <property type="entry name" value="PAS-assoc_C"/>
</dbReference>
<evidence type="ECO:0000256" key="6">
    <source>
        <dbReference type="ARBA" id="ARBA00023163"/>
    </source>
</evidence>
<dbReference type="EMBL" id="MPDK01000029">
    <property type="protein sequence ID" value="PWI56714.1"/>
    <property type="molecule type" value="Genomic_DNA"/>
</dbReference>
<dbReference type="CDD" id="cd00009">
    <property type="entry name" value="AAA"/>
    <property type="match status" value="1"/>
</dbReference>
<organism evidence="11 12">
    <name type="scientific">Sulfoacidibacillus thermotolerans</name>
    <name type="common">Acidibacillus sulfuroxidans</name>
    <dbReference type="NCBI Taxonomy" id="1765684"/>
    <lineage>
        <taxon>Bacteria</taxon>
        <taxon>Bacillati</taxon>
        <taxon>Bacillota</taxon>
        <taxon>Bacilli</taxon>
        <taxon>Bacillales</taxon>
        <taxon>Alicyclobacillaceae</taxon>
        <taxon>Sulfoacidibacillus</taxon>
    </lineage>
</organism>
<feature type="domain" description="PAC" evidence="10">
    <location>
        <begin position="83"/>
        <end position="135"/>
    </location>
</feature>
<dbReference type="InterPro" id="IPR035965">
    <property type="entry name" value="PAS-like_dom_sf"/>
</dbReference>
<keyword evidence="1" id="KW-0547">Nucleotide-binding</keyword>
<dbReference type="Pfam" id="PF00158">
    <property type="entry name" value="Sigma54_activat"/>
    <property type="match status" value="1"/>
</dbReference>
<evidence type="ECO:0000256" key="4">
    <source>
        <dbReference type="ARBA" id="ARBA00023015"/>
    </source>
</evidence>
<evidence type="ECO:0000256" key="3">
    <source>
        <dbReference type="ARBA" id="ARBA00022840"/>
    </source>
</evidence>
<dbReference type="GO" id="GO:0005524">
    <property type="term" value="F:ATP binding"/>
    <property type="evidence" value="ECO:0007669"/>
    <property type="project" value="UniProtKB-KW"/>
</dbReference>
<keyword evidence="4" id="KW-0805">Transcription regulation</keyword>
<dbReference type="InterPro" id="IPR025943">
    <property type="entry name" value="Sigma_54_int_dom_ATP-bd_2"/>
</dbReference>
<dbReference type="InterPro" id="IPR009057">
    <property type="entry name" value="Homeodomain-like_sf"/>
</dbReference>
<dbReference type="SUPFAM" id="SSF55785">
    <property type="entry name" value="PYP-like sensor domain (PAS domain)"/>
    <property type="match status" value="1"/>
</dbReference>
<dbReference type="InterPro" id="IPR000014">
    <property type="entry name" value="PAS"/>
</dbReference>
<keyword evidence="6" id="KW-0804">Transcription</keyword>
<dbReference type="NCBIfam" id="TIGR00229">
    <property type="entry name" value="sensory_box"/>
    <property type="match status" value="1"/>
</dbReference>
<keyword evidence="5" id="KW-0238">DNA-binding</keyword>
<dbReference type="GO" id="GO:0003677">
    <property type="term" value="F:DNA binding"/>
    <property type="evidence" value="ECO:0007669"/>
    <property type="project" value="UniProtKB-KW"/>
</dbReference>
<dbReference type="Gene3D" id="1.10.10.60">
    <property type="entry name" value="Homeodomain-like"/>
    <property type="match status" value="1"/>
</dbReference>
<dbReference type="GO" id="GO:0006355">
    <property type="term" value="P:regulation of DNA-templated transcription"/>
    <property type="evidence" value="ECO:0007669"/>
    <property type="project" value="InterPro"/>
</dbReference>
<dbReference type="InterPro" id="IPR002078">
    <property type="entry name" value="Sigma_54_int"/>
</dbReference>
<dbReference type="PANTHER" id="PTHR32071">
    <property type="entry name" value="TRANSCRIPTIONAL REGULATORY PROTEIN"/>
    <property type="match status" value="1"/>
</dbReference>
<sequence>MGIRDLHLSNVCTCGVPSEMAQIAEFSTDGIYVVDGRGITLYVNSAYEKMTGYNRTELIGQHMRDLMNRGYFDQSVSLLVLEQKREISIVQRIGKDKEVVVTGNPVRDSHGEILMVVTSVRDVTELNRMARELKKYQYSTNDDLEMIFESNEMQRIYEQAMTIAPFPTSVILTGASGVGKEVLANFIHNQSDRKEQAFIKINCGAIPESLLETELFGYENGAFTNARKEGKVGLIELANKGTLLLDEISEMSMPVQVSLLRVLQEKKVRRVGGTKSIPIDVRIIAASNKDLHKMVKQGQFREDLFYRIAVIEIAIPSLKDRKKDIRPLIDHYLTYYCKRFRLDKQLTEECYDYLERYAWPGNIRELRNVVENIVVATSSHCITPEHLPLPIRNQSETDVVAKSNLSDGLKSEVERYERIVIQKALEKHGSIRQAAHHLKIDHSTLIKKMKKLCIEKPS</sequence>
<dbReference type="PROSITE" id="PS00676">
    <property type="entry name" value="SIGMA54_INTERACT_2"/>
    <property type="match status" value="1"/>
</dbReference>
<dbReference type="SMART" id="SM00382">
    <property type="entry name" value="AAA"/>
    <property type="match status" value="1"/>
</dbReference>
<evidence type="ECO:0000256" key="2">
    <source>
        <dbReference type="ARBA" id="ARBA00022797"/>
    </source>
</evidence>
<dbReference type="PANTHER" id="PTHR32071:SF57">
    <property type="entry name" value="C4-DICARBOXYLATE TRANSPORT TRANSCRIPTIONAL REGULATORY PROTEIN DCTD"/>
    <property type="match status" value="1"/>
</dbReference>
<dbReference type="RefSeq" id="WP_109431516.1">
    <property type="nucleotide sequence ID" value="NZ_MPDK01000029.1"/>
</dbReference>
<dbReference type="Gene3D" id="3.40.50.300">
    <property type="entry name" value="P-loop containing nucleotide triphosphate hydrolases"/>
    <property type="match status" value="1"/>
</dbReference>
<dbReference type="Gene3D" id="3.30.450.20">
    <property type="entry name" value="PAS domain"/>
    <property type="match status" value="1"/>
</dbReference>
<feature type="domain" description="Sigma-54 factor interaction" evidence="8">
    <location>
        <begin position="146"/>
        <end position="375"/>
    </location>
</feature>
<keyword evidence="2" id="KW-0058">Aromatic hydrocarbons catabolism</keyword>
<dbReference type="InterPro" id="IPR030828">
    <property type="entry name" value="HTH_TyrR"/>
</dbReference>
<dbReference type="Proteomes" id="UP000245380">
    <property type="component" value="Unassembled WGS sequence"/>
</dbReference>
<accession>A0A2U3D617</accession>
<evidence type="ECO:0000313" key="12">
    <source>
        <dbReference type="Proteomes" id="UP000245380"/>
    </source>
</evidence>
<dbReference type="PROSITE" id="PS50045">
    <property type="entry name" value="SIGMA54_INTERACT_4"/>
    <property type="match status" value="1"/>
</dbReference>
<keyword evidence="12" id="KW-1185">Reference proteome</keyword>
<dbReference type="SMART" id="SM00091">
    <property type="entry name" value="PAS"/>
    <property type="match status" value="1"/>
</dbReference>
<proteinExistence type="predicted"/>
<dbReference type="AlphaFoldDB" id="A0A2U3D617"/>
<evidence type="ECO:0000256" key="7">
    <source>
        <dbReference type="ARBA" id="ARBA00029500"/>
    </source>
</evidence>
<dbReference type="OrthoDB" id="9771372at2"/>
<gene>
    <name evidence="11" type="ORF">BM613_12375</name>
</gene>
<protein>
    <recommendedName>
        <fullName evidence="7">HTH-type transcriptional regulatory protein TyrR</fullName>
    </recommendedName>
</protein>
<evidence type="ECO:0000259" key="9">
    <source>
        <dbReference type="PROSITE" id="PS50112"/>
    </source>
</evidence>
<feature type="domain" description="PAS" evidence="9">
    <location>
        <begin position="16"/>
        <end position="68"/>
    </location>
</feature>
<evidence type="ECO:0000256" key="1">
    <source>
        <dbReference type="ARBA" id="ARBA00022741"/>
    </source>
</evidence>
<dbReference type="Pfam" id="PF25601">
    <property type="entry name" value="AAA_lid_14"/>
    <property type="match status" value="1"/>
</dbReference>